<dbReference type="RefSeq" id="WP_184954380.1">
    <property type="nucleotide sequence ID" value="NZ_BOMC01000058.1"/>
</dbReference>
<dbReference type="Proteomes" id="UP000542742">
    <property type="component" value="Unassembled WGS sequence"/>
</dbReference>
<dbReference type="EMBL" id="JACHMF010000001">
    <property type="protein sequence ID" value="MBB4696128.1"/>
    <property type="molecule type" value="Genomic_DNA"/>
</dbReference>
<gene>
    <name evidence="1" type="ORF">BKA14_006276</name>
</gene>
<sequence length="109" mass="12314">MTDLKFGYDVLLTDDGTPTNIIASQETPGSPFRAVLWSVPDRRWIYAPAIAADILYDDDDARRTEAIDRTTAERIAAENLRSELPSEETLLVLFAEGERMGWRFGPPQR</sequence>
<reference evidence="1 2" key="1">
    <citation type="submission" date="2020-08" db="EMBL/GenBank/DDBJ databases">
        <title>Sequencing the genomes of 1000 actinobacteria strains.</title>
        <authorList>
            <person name="Klenk H.-P."/>
        </authorList>
    </citation>
    <scope>NUCLEOTIDE SEQUENCE [LARGE SCALE GENOMIC DNA]</scope>
    <source>
        <strain evidence="1 2">DSM 45518</strain>
    </source>
</reference>
<keyword evidence="2" id="KW-1185">Reference proteome</keyword>
<evidence type="ECO:0000313" key="2">
    <source>
        <dbReference type="Proteomes" id="UP000542742"/>
    </source>
</evidence>
<organism evidence="1 2">
    <name type="scientific">Paractinoplanes abujensis</name>
    <dbReference type="NCBI Taxonomy" id="882441"/>
    <lineage>
        <taxon>Bacteria</taxon>
        <taxon>Bacillati</taxon>
        <taxon>Actinomycetota</taxon>
        <taxon>Actinomycetes</taxon>
        <taxon>Micromonosporales</taxon>
        <taxon>Micromonosporaceae</taxon>
        <taxon>Paractinoplanes</taxon>
    </lineage>
</organism>
<dbReference type="AlphaFoldDB" id="A0A7W7G3A8"/>
<protein>
    <submittedName>
        <fullName evidence="1">Cation transport regulator ChaB</fullName>
    </submittedName>
</protein>
<accession>A0A7W7G3A8</accession>
<comment type="caution">
    <text evidence="1">The sequence shown here is derived from an EMBL/GenBank/DDBJ whole genome shotgun (WGS) entry which is preliminary data.</text>
</comment>
<proteinExistence type="predicted"/>
<name>A0A7W7G3A8_9ACTN</name>
<evidence type="ECO:0000313" key="1">
    <source>
        <dbReference type="EMBL" id="MBB4696128.1"/>
    </source>
</evidence>